<sequence>MATSTLLPLPSFLASPLPSSRFPKPRPSAFSSSHCFARRTPPLILPPSRRPLRPYLLGGQRRGGGGGARAAYVSAPASDPDAIDRGASPEAPAPQVSSPAAAISWGGIWSLLLRHKLRMAISLASLVGCTSCTLSMPLFSGKFFEILIGRGSEPLWKLLSKIAVFYTLEPIFTVIFVINMTIIWEKVMASLRGQIFRRILIQKVEFFDRHKVGELTGLLTSDLGSLKDVVSENISRDRGLRALSEVIGTVCLLFALSTQLAPVLGLLMVSIAVLVAIFKRSTVPIFKSHGMSQASISDCATETFSAIRTVRSFGGEKRQMSLFGNLVLAYQRSGIKLGKLKSANESLTRVVVYISLMALYCLGGSKVKAGELSVGTMTSFIGYTFTLTFAVQGGVNTLGDLRGTFAAVERINSILSATEIDESLAYGLDKEIQSKELEEVNVGSLYSDGYSAKNQALNMHYMSALRSASDGCSLAWSGDICLEDVYFSYPLRSDVEVLNGLNLKLESGKITALVGPSGAGKSTVVQLLARFYEPTRGRITIAGEDIRTFDKREWAKVVSLVNQDPVLFSVSVGVNIAYGLPDEDVSKDDIIKAAKAANAHEFIISLPQGYDTLVGERGSLLSGGQRQRIAIARALLKNAPVLILDEATSALDATSERLVQEALDHLMKGRTSLVIAHRLSTVQNAYQIALCSDGKITELGTHFELLAQKGQYASLVGTQRLAFE</sequence>
<dbReference type="PANTHER" id="PTHR43394">
    <property type="entry name" value="ATP-DEPENDENT PERMEASE MDL1, MITOCHONDRIAL"/>
    <property type="match status" value="1"/>
</dbReference>
<dbReference type="GO" id="GO:0016887">
    <property type="term" value="F:ATP hydrolysis activity"/>
    <property type="evidence" value="ECO:0007669"/>
    <property type="project" value="InterPro"/>
</dbReference>
<dbReference type="InterPro" id="IPR039421">
    <property type="entry name" value="Type_1_exporter"/>
</dbReference>
<dbReference type="Gene3D" id="3.40.50.300">
    <property type="entry name" value="P-loop containing nucleotide triphosphate hydrolases"/>
    <property type="match status" value="1"/>
</dbReference>
<protein>
    <submittedName>
        <fullName evidence="13 14">ABC transporter B family member 28</fullName>
    </submittedName>
</protein>
<evidence type="ECO:0000256" key="1">
    <source>
        <dbReference type="ARBA" id="ARBA00004448"/>
    </source>
</evidence>
<dbReference type="Pfam" id="PF00664">
    <property type="entry name" value="ABC_membrane"/>
    <property type="match status" value="1"/>
</dbReference>
<comment type="subcellular location">
    <subcellularLocation>
        <location evidence="1">Mitochondrion inner membrane</location>
        <topology evidence="1">Multi-pass membrane protein</topology>
    </subcellularLocation>
</comment>
<dbReference type="Proteomes" id="UP000228380">
    <property type="component" value="Chromosome 5"/>
</dbReference>
<feature type="transmembrane region" description="Helical" evidence="9">
    <location>
        <begin position="120"/>
        <end position="139"/>
    </location>
</feature>
<dbReference type="PROSITE" id="PS50929">
    <property type="entry name" value="ABC_TM1F"/>
    <property type="match status" value="1"/>
</dbReference>
<evidence type="ECO:0000256" key="5">
    <source>
        <dbReference type="ARBA" id="ARBA00022840"/>
    </source>
</evidence>
<dbReference type="FunFam" id="1.20.1560.10:FF:000094">
    <property type="entry name" value="ABC transporter B family member 28"/>
    <property type="match status" value="1"/>
</dbReference>
<dbReference type="GO" id="GO:0005743">
    <property type="term" value="C:mitochondrial inner membrane"/>
    <property type="evidence" value="ECO:0007669"/>
    <property type="project" value="UniProtKB-SubCell"/>
</dbReference>
<dbReference type="PROSITE" id="PS00211">
    <property type="entry name" value="ABC_TRANSPORTER_1"/>
    <property type="match status" value="1"/>
</dbReference>
<organism evidence="12 14">
    <name type="scientific">Phoenix dactylifera</name>
    <name type="common">Date palm</name>
    <dbReference type="NCBI Taxonomy" id="42345"/>
    <lineage>
        <taxon>Eukaryota</taxon>
        <taxon>Viridiplantae</taxon>
        <taxon>Streptophyta</taxon>
        <taxon>Embryophyta</taxon>
        <taxon>Tracheophyta</taxon>
        <taxon>Spermatophyta</taxon>
        <taxon>Magnoliopsida</taxon>
        <taxon>Liliopsida</taxon>
        <taxon>Arecaceae</taxon>
        <taxon>Coryphoideae</taxon>
        <taxon>Phoeniceae</taxon>
        <taxon>Phoenix</taxon>
    </lineage>
</organism>
<feature type="transmembrane region" description="Helical" evidence="9">
    <location>
        <begin position="246"/>
        <end position="278"/>
    </location>
</feature>
<evidence type="ECO:0000313" key="14">
    <source>
        <dbReference type="RefSeq" id="XP_017699281.2"/>
    </source>
</evidence>
<dbReference type="InterPro" id="IPR027417">
    <property type="entry name" value="P-loop_NTPase"/>
</dbReference>
<dbReference type="InterPro" id="IPR003593">
    <property type="entry name" value="AAA+_ATPase"/>
</dbReference>
<evidence type="ECO:0000313" key="13">
    <source>
        <dbReference type="RefSeq" id="XP_008795363.3"/>
    </source>
</evidence>
<reference evidence="13 14" key="2">
    <citation type="submission" date="2025-04" db="UniProtKB">
        <authorList>
            <consortium name="RefSeq"/>
        </authorList>
    </citation>
    <scope>IDENTIFICATION</scope>
    <source>
        <tissue evidence="13 14">Young leaves</tissue>
    </source>
</reference>
<evidence type="ECO:0000256" key="8">
    <source>
        <dbReference type="SAM" id="MobiDB-lite"/>
    </source>
</evidence>
<dbReference type="PROSITE" id="PS50893">
    <property type="entry name" value="ABC_TRANSPORTER_2"/>
    <property type="match status" value="1"/>
</dbReference>
<keyword evidence="7 9" id="KW-0472">Membrane</keyword>
<keyword evidence="6 9" id="KW-1133">Transmembrane helix</keyword>
<evidence type="ECO:0000256" key="3">
    <source>
        <dbReference type="ARBA" id="ARBA00022692"/>
    </source>
</evidence>
<dbReference type="AlphaFoldDB" id="A0A8B7MUQ1"/>
<dbReference type="RefSeq" id="XP_017699281.2">
    <property type="nucleotide sequence ID" value="XM_017843792.3"/>
</dbReference>
<dbReference type="RefSeq" id="XP_008795363.3">
    <property type="nucleotide sequence ID" value="XM_008797141.4"/>
</dbReference>
<dbReference type="KEGG" id="pda:103711124"/>
<feature type="domain" description="ABC transmembrane type-1" evidence="11">
    <location>
        <begin position="120"/>
        <end position="403"/>
    </location>
</feature>
<keyword evidence="2" id="KW-0813">Transport</keyword>
<dbReference type="OrthoDB" id="6500128at2759"/>
<dbReference type="GO" id="GO:0090374">
    <property type="term" value="P:oligopeptide export from mitochondrion"/>
    <property type="evidence" value="ECO:0007669"/>
    <property type="project" value="TreeGrafter"/>
</dbReference>
<dbReference type="FunFam" id="3.40.50.300:FF:000403">
    <property type="entry name" value="ATP-binding cassette sub-family B member 8, mitochondrial"/>
    <property type="match status" value="1"/>
</dbReference>
<dbReference type="SUPFAM" id="SSF90123">
    <property type="entry name" value="ABC transporter transmembrane region"/>
    <property type="match status" value="1"/>
</dbReference>
<evidence type="ECO:0000256" key="9">
    <source>
        <dbReference type="SAM" id="Phobius"/>
    </source>
</evidence>
<accession>A0A8B7MUQ1</accession>
<dbReference type="GeneID" id="103711124"/>
<evidence type="ECO:0000256" key="2">
    <source>
        <dbReference type="ARBA" id="ARBA00022448"/>
    </source>
</evidence>
<dbReference type="InterPro" id="IPR017871">
    <property type="entry name" value="ABC_transporter-like_CS"/>
</dbReference>
<gene>
    <name evidence="13 14" type="primary">LOC103711124</name>
</gene>
<reference evidence="12" key="1">
    <citation type="journal article" date="2019" name="Nat. Commun.">
        <title>Genome-wide association mapping of date palm fruit traits.</title>
        <authorList>
            <person name="Hazzouri K.M."/>
            <person name="Gros-Balthazard M."/>
            <person name="Flowers J.M."/>
            <person name="Copetti D."/>
            <person name="Lemansour A."/>
            <person name="Lebrun M."/>
            <person name="Masmoudi K."/>
            <person name="Ferrand S."/>
            <person name="Dhar M.I."/>
            <person name="Fresquez Z.A."/>
            <person name="Rosas U."/>
            <person name="Zhang J."/>
            <person name="Talag J."/>
            <person name="Lee S."/>
            <person name="Kudrna D."/>
            <person name="Powell R.F."/>
            <person name="Leitch I.J."/>
            <person name="Krueger R.R."/>
            <person name="Wing R.A."/>
            <person name="Amiri K.M.A."/>
            <person name="Purugganan M.D."/>
        </authorList>
    </citation>
    <scope>NUCLEOTIDE SEQUENCE [LARGE SCALE GENOMIC DNA]</scope>
    <source>
        <strain evidence="12">cv. Khalas</strain>
    </source>
</reference>
<dbReference type="GO" id="GO:0015421">
    <property type="term" value="F:ABC-type oligopeptide transporter activity"/>
    <property type="evidence" value="ECO:0007669"/>
    <property type="project" value="TreeGrafter"/>
</dbReference>
<dbReference type="PANTHER" id="PTHR43394:SF7">
    <property type="entry name" value="ABC TRANSPORTER B FAMILY MEMBER 28"/>
    <property type="match status" value="1"/>
</dbReference>
<dbReference type="Pfam" id="PF00005">
    <property type="entry name" value="ABC_tran"/>
    <property type="match status" value="1"/>
</dbReference>
<evidence type="ECO:0000256" key="6">
    <source>
        <dbReference type="ARBA" id="ARBA00022989"/>
    </source>
</evidence>
<keyword evidence="12" id="KW-1185">Reference proteome</keyword>
<evidence type="ECO:0000259" key="10">
    <source>
        <dbReference type="PROSITE" id="PS50893"/>
    </source>
</evidence>
<dbReference type="CDD" id="cd18557">
    <property type="entry name" value="ABC_6TM_TAP_ABCB8_10_like"/>
    <property type="match status" value="1"/>
</dbReference>
<feature type="compositionally biased region" description="Low complexity" evidence="8">
    <location>
        <begin position="1"/>
        <end position="22"/>
    </location>
</feature>
<dbReference type="SUPFAM" id="SSF52540">
    <property type="entry name" value="P-loop containing nucleoside triphosphate hydrolases"/>
    <property type="match status" value="1"/>
</dbReference>
<dbReference type="SMART" id="SM00382">
    <property type="entry name" value="AAA"/>
    <property type="match status" value="1"/>
</dbReference>
<evidence type="ECO:0000256" key="4">
    <source>
        <dbReference type="ARBA" id="ARBA00022741"/>
    </source>
</evidence>
<evidence type="ECO:0000259" key="11">
    <source>
        <dbReference type="PROSITE" id="PS50929"/>
    </source>
</evidence>
<evidence type="ECO:0000256" key="7">
    <source>
        <dbReference type="ARBA" id="ARBA00023136"/>
    </source>
</evidence>
<feature type="domain" description="ABC transporter" evidence="10">
    <location>
        <begin position="480"/>
        <end position="718"/>
    </location>
</feature>
<dbReference type="InterPro" id="IPR036640">
    <property type="entry name" value="ABC1_TM_sf"/>
</dbReference>
<dbReference type="Gene3D" id="1.20.1560.10">
    <property type="entry name" value="ABC transporter type 1, transmembrane domain"/>
    <property type="match status" value="1"/>
</dbReference>
<keyword evidence="3 9" id="KW-0812">Transmembrane</keyword>
<name>A0A8B7MUQ1_PHODC</name>
<feature type="region of interest" description="Disordered" evidence="8">
    <location>
        <begin position="1"/>
        <end position="34"/>
    </location>
</feature>
<proteinExistence type="predicted"/>
<keyword evidence="5" id="KW-0067">ATP-binding</keyword>
<feature type="transmembrane region" description="Helical" evidence="9">
    <location>
        <begin position="159"/>
        <end position="184"/>
    </location>
</feature>
<evidence type="ECO:0000313" key="12">
    <source>
        <dbReference type="Proteomes" id="UP000228380"/>
    </source>
</evidence>
<dbReference type="GO" id="GO:0005524">
    <property type="term" value="F:ATP binding"/>
    <property type="evidence" value="ECO:0007669"/>
    <property type="project" value="UniProtKB-KW"/>
</dbReference>
<dbReference type="InterPro" id="IPR011527">
    <property type="entry name" value="ABC1_TM_dom"/>
</dbReference>
<dbReference type="InterPro" id="IPR003439">
    <property type="entry name" value="ABC_transporter-like_ATP-bd"/>
</dbReference>
<keyword evidence="4" id="KW-0547">Nucleotide-binding</keyword>